<feature type="compositionally biased region" description="Polar residues" evidence="4">
    <location>
        <begin position="929"/>
        <end position="939"/>
    </location>
</feature>
<keyword evidence="3" id="KW-0418">Kinase</keyword>
<dbReference type="RefSeq" id="XP_012202022.1">
    <property type="nucleotide sequence ID" value="XM_012346632.1"/>
</dbReference>
<feature type="region of interest" description="Disordered" evidence="4">
    <location>
        <begin position="500"/>
        <end position="549"/>
    </location>
</feature>
<dbReference type="PROSITE" id="PS51455">
    <property type="entry name" value="PIPK"/>
    <property type="match status" value="1"/>
</dbReference>
<evidence type="ECO:0008006" key="9">
    <source>
        <dbReference type="Google" id="ProtNLM"/>
    </source>
</evidence>
<proteinExistence type="predicted"/>
<dbReference type="GeneID" id="24129766"/>
<dbReference type="PANTHER" id="PTHR45748:SF7">
    <property type="entry name" value="1-PHOSPHATIDYLINOSITOL 3-PHOSPHATE 5-KINASE-RELATED"/>
    <property type="match status" value="1"/>
</dbReference>
<dbReference type="OMA" id="PLDWFTE"/>
<dbReference type="InterPro" id="IPR027483">
    <property type="entry name" value="PInositol-4-P-4/5-kinase_C_sf"/>
</dbReference>
<dbReference type="EMBL" id="KK583218">
    <property type="protein sequence ID" value="KDO27245.1"/>
    <property type="molecule type" value="Genomic_DNA"/>
</dbReference>
<dbReference type="AlphaFoldDB" id="A0A067CDL7"/>
<dbReference type="Gene3D" id="3.30.800.10">
    <property type="entry name" value="Phosphatidylinositol Phosphate Kinase II Beta"/>
    <property type="match status" value="1"/>
</dbReference>
<feature type="region of interest" description="Disordered" evidence="4">
    <location>
        <begin position="929"/>
        <end position="957"/>
    </location>
</feature>
<dbReference type="InterPro" id="IPR011993">
    <property type="entry name" value="PH-like_dom_sf"/>
</dbReference>
<dbReference type="PANTHER" id="PTHR45748">
    <property type="entry name" value="1-PHOSPHATIDYLINOSITOL 3-PHOSPHATE 5-KINASE-RELATED"/>
    <property type="match status" value="1"/>
</dbReference>
<dbReference type="SMART" id="SM00233">
    <property type="entry name" value="PH"/>
    <property type="match status" value="1"/>
</dbReference>
<dbReference type="OrthoDB" id="158357at2759"/>
<dbReference type="GO" id="GO:0000285">
    <property type="term" value="F:1-phosphatidylinositol-3-phosphate 5-kinase activity"/>
    <property type="evidence" value="ECO:0007669"/>
    <property type="project" value="InterPro"/>
</dbReference>
<dbReference type="InterPro" id="IPR044769">
    <property type="entry name" value="PIKfyve_PIPKc"/>
</dbReference>
<feature type="compositionally biased region" description="Polar residues" evidence="4">
    <location>
        <begin position="465"/>
        <end position="485"/>
    </location>
</feature>
<name>A0A067CDL7_SAPPC</name>
<protein>
    <recommendedName>
        <fullName evidence="9">PIPK domain-containing protein</fullName>
    </recommendedName>
</protein>
<dbReference type="VEuPathDB" id="FungiDB:SPRG_07494"/>
<keyword evidence="8" id="KW-1185">Reference proteome</keyword>
<evidence type="ECO:0000313" key="8">
    <source>
        <dbReference type="Proteomes" id="UP000030745"/>
    </source>
</evidence>
<dbReference type="CDD" id="cd17300">
    <property type="entry name" value="PIPKc_PIKfyve"/>
    <property type="match status" value="1"/>
</dbReference>
<dbReference type="InterPro" id="IPR001849">
    <property type="entry name" value="PH_domain"/>
</dbReference>
<feature type="region of interest" description="Disordered" evidence="4">
    <location>
        <begin position="451"/>
        <end position="486"/>
    </location>
</feature>
<dbReference type="KEGG" id="spar:SPRG_07494"/>
<dbReference type="InterPro" id="IPR002498">
    <property type="entry name" value="PInositol-4-P-4/5-kinase_core"/>
</dbReference>
<keyword evidence="1 3" id="KW-0547">Nucleotide-binding</keyword>
<evidence type="ECO:0000256" key="1">
    <source>
        <dbReference type="ARBA" id="ARBA00022741"/>
    </source>
</evidence>
<feature type="domain" description="PH" evidence="5">
    <location>
        <begin position="177"/>
        <end position="279"/>
    </location>
</feature>
<dbReference type="SMART" id="SM00330">
    <property type="entry name" value="PIPKc"/>
    <property type="match status" value="1"/>
</dbReference>
<dbReference type="Gene3D" id="2.30.29.30">
    <property type="entry name" value="Pleckstrin-homology domain (PH domain)/Phosphotyrosine-binding domain (PTB)"/>
    <property type="match status" value="1"/>
</dbReference>
<dbReference type="GO" id="GO:0010008">
    <property type="term" value="C:endosome membrane"/>
    <property type="evidence" value="ECO:0007669"/>
    <property type="project" value="TreeGrafter"/>
</dbReference>
<evidence type="ECO:0000313" key="7">
    <source>
        <dbReference type="EMBL" id="KDO27245.1"/>
    </source>
</evidence>
<dbReference type="SUPFAM" id="SSF56104">
    <property type="entry name" value="SAICAR synthase-like"/>
    <property type="match status" value="1"/>
</dbReference>
<keyword evidence="3" id="KW-0808">Transferase</keyword>
<feature type="compositionally biased region" description="Low complexity" evidence="4">
    <location>
        <begin position="500"/>
        <end position="515"/>
    </location>
</feature>
<evidence type="ECO:0000256" key="4">
    <source>
        <dbReference type="SAM" id="MobiDB-lite"/>
    </source>
</evidence>
<reference evidence="7 8" key="1">
    <citation type="journal article" date="2013" name="PLoS Genet.">
        <title>Distinctive expansion of potential virulence genes in the genome of the oomycete fish pathogen Saprolegnia parasitica.</title>
        <authorList>
            <person name="Jiang R.H."/>
            <person name="de Bruijn I."/>
            <person name="Haas B.J."/>
            <person name="Belmonte R."/>
            <person name="Lobach L."/>
            <person name="Christie J."/>
            <person name="van den Ackerveken G."/>
            <person name="Bottin A."/>
            <person name="Bulone V."/>
            <person name="Diaz-Moreno S.M."/>
            <person name="Dumas B."/>
            <person name="Fan L."/>
            <person name="Gaulin E."/>
            <person name="Govers F."/>
            <person name="Grenville-Briggs L.J."/>
            <person name="Horner N.R."/>
            <person name="Levin J.Z."/>
            <person name="Mammella M."/>
            <person name="Meijer H.J."/>
            <person name="Morris P."/>
            <person name="Nusbaum C."/>
            <person name="Oome S."/>
            <person name="Phillips A.J."/>
            <person name="van Rooyen D."/>
            <person name="Rzeszutek E."/>
            <person name="Saraiva M."/>
            <person name="Secombes C.J."/>
            <person name="Seidl M.F."/>
            <person name="Snel B."/>
            <person name="Stassen J.H."/>
            <person name="Sykes S."/>
            <person name="Tripathy S."/>
            <person name="van den Berg H."/>
            <person name="Vega-Arreguin J.C."/>
            <person name="Wawra S."/>
            <person name="Young S.K."/>
            <person name="Zeng Q."/>
            <person name="Dieguez-Uribeondo J."/>
            <person name="Russ C."/>
            <person name="Tyler B.M."/>
            <person name="van West P."/>
        </authorList>
    </citation>
    <scope>NUCLEOTIDE SEQUENCE [LARGE SCALE GENOMIC DNA]</scope>
    <source>
        <strain evidence="7 8">CBS 223.65</strain>
    </source>
</reference>
<accession>A0A067CDL7</accession>
<gene>
    <name evidence="7" type="ORF">SPRG_07494</name>
</gene>
<evidence type="ECO:0000256" key="3">
    <source>
        <dbReference type="PROSITE-ProRule" id="PRU00781"/>
    </source>
</evidence>
<evidence type="ECO:0000259" key="6">
    <source>
        <dbReference type="PROSITE" id="PS51455"/>
    </source>
</evidence>
<dbReference type="Pfam" id="PF01504">
    <property type="entry name" value="PIP5K"/>
    <property type="match status" value="2"/>
</dbReference>
<dbReference type="GO" id="GO:0005524">
    <property type="term" value="F:ATP binding"/>
    <property type="evidence" value="ECO:0007669"/>
    <property type="project" value="UniProtKB-UniRule"/>
</dbReference>
<dbReference type="PROSITE" id="PS50003">
    <property type="entry name" value="PH_DOMAIN"/>
    <property type="match status" value="1"/>
</dbReference>
<dbReference type="Pfam" id="PF00169">
    <property type="entry name" value="PH"/>
    <property type="match status" value="1"/>
</dbReference>
<dbReference type="InterPro" id="IPR027484">
    <property type="entry name" value="PInositol-4-P-5-kinase_N"/>
</dbReference>
<dbReference type="Proteomes" id="UP000030745">
    <property type="component" value="Unassembled WGS sequence"/>
</dbReference>
<evidence type="ECO:0000259" key="5">
    <source>
        <dbReference type="PROSITE" id="PS50003"/>
    </source>
</evidence>
<dbReference type="GO" id="GO:0046854">
    <property type="term" value="P:phosphatidylinositol phosphate biosynthetic process"/>
    <property type="evidence" value="ECO:0007669"/>
    <property type="project" value="TreeGrafter"/>
</dbReference>
<dbReference type="STRING" id="695850.A0A067CDL7"/>
<dbReference type="Gene3D" id="3.30.810.10">
    <property type="entry name" value="2-Layer Sandwich"/>
    <property type="match status" value="1"/>
</dbReference>
<sequence length="973" mass="110420">METVLEEVFEVQTLHPYKFPLEWRAESRRWLDRTGNIPTSRFCVFPSTFSPGDENDMGDDLKHYWRWNHPWVVDTTYTACDLDGWTYGTSISAMNKHLAKGITKAKRRPQDFVRRRRWIRMRIKLASCQPPTTRGSFETDEGRYYRSLRVDSRLSHVLHCRSTPINHMQNMTFDKSNIVMEGWLGKCGSYSHTWKLRYFILRNDFNTLVYLKDLNSLLQLGQVYINGHTSVFAITYPPTSNLRHQFAFEILNGKTRLRLNAPSGPTRADWMAAISSMIINRRSSFMMGDGDDALLPGVVDGSFQKHKPKAWQPYSLKVSSTVREMPHNKYVETCYIPLVRHTEKLFGTAKAFVLSKLLELAEASWRSPNDIRIQTLIAEGKLILEDLAPDVERLRTNAADVFEGFELRIQSLQATESLLEINRVKEDLYQSCTRIIEDIFEFQSATSKRVINAKRSASAQRRSSIPTQWTRPEDPSSTGSSTTALPTVLDVHESNLSLTRLSSSASSDSNDTLKSVSTYRPPPPKDSKHLFTPGHNGSSHAVAQKQRKQDVRQALRHLFDDRAMHLESGVRNTIVWVHEDDMGSLIAYTLLSAMYVQQLESSCRSINVADELLSATNCMNKATALQILNTASANHFKCHVVLQQPTIEASDVSAIGDSVVDDEGRSIVCMVYFATQFHALRQMCRPGNRAYVESICQSAAFTTSGGKSGAFFNLAHDRRFILKGVTAAEFNMFIDFAPDYFKYLGKSFENDEPSCLAKILGAYKLRVPSQGSKWTHVIIMENANFGFTATQMYDLKGVMRRRYLDPNDSSTSTTTRRVLPDGNFMDRIPVPIREDELAVFSDAIARDVEFLVSVDVIDYSLLLSFDDGTRELRASIIDYLHQYDFLKKVESSAKTMYTTPTVIPPEAYERRFLDAMHRYFVGIPETVSARNGSDPLQQRSESDSDRTLPTTERPPRALSDCADHAATLVLSTR</sequence>
<feature type="domain" description="PIPK" evidence="6">
    <location>
        <begin position="605"/>
        <end position="920"/>
    </location>
</feature>
<feature type="compositionally biased region" description="Low complexity" evidence="4">
    <location>
        <begin position="453"/>
        <end position="464"/>
    </location>
</feature>
<evidence type="ECO:0000256" key="2">
    <source>
        <dbReference type="ARBA" id="ARBA00022840"/>
    </source>
</evidence>
<organism evidence="7 8">
    <name type="scientific">Saprolegnia parasitica (strain CBS 223.65)</name>
    <dbReference type="NCBI Taxonomy" id="695850"/>
    <lineage>
        <taxon>Eukaryota</taxon>
        <taxon>Sar</taxon>
        <taxon>Stramenopiles</taxon>
        <taxon>Oomycota</taxon>
        <taxon>Saprolegniomycetes</taxon>
        <taxon>Saprolegniales</taxon>
        <taxon>Saprolegniaceae</taxon>
        <taxon>Saprolegnia</taxon>
    </lineage>
</organism>
<keyword evidence="2 3" id="KW-0067">ATP-binding</keyword>
<dbReference type="SUPFAM" id="SSF50729">
    <property type="entry name" value="PH domain-like"/>
    <property type="match status" value="1"/>
</dbReference>